<evidence type="ECO:0000259" key="3">
    <source>
        <dbReference type="Pfam" id="PF13598"/>
    </source>
</evidence>
<feature type="chain" id="PRO_5015394658" evidence="2">
    <location>
        <begin position="18"/>
        <end position="531"/>
    </location>
</feature>
<evidence type="ECO:0000259" key="4">
    <source>
        <dbReference type="Pfam" id="PF13600"/>
    </source>
</evidence>
<sequence length="531" mass="57220">MRKLPFFLALLPLPALADDIALNGTVSAVTLYPQGATITREMPFSMPAGQHRLILTDLPRDTPLERVRVSVTGARMGGVTTRADFVPPRDITDPPALAQARARVEAAENALRAARAEVETIRLEQTAAQAQVNFLGSLSGTGADLSADAVRSLATTVAQETLSALRAAHDAAQRAGATERALIPLEEDLENAKQAMAALVPDEGPRAMLSVAVSAETPAQGMLSVTYTIPEAGWTPVYDLHLTRATGALTITRGAFIEQHTGENWNGVTLTLSTTRPSEQTAPSEIVPLLRRIFDPQPIAPKARLMADDAPMALAESAPMTAQADFDGISVSYGYSAPVNIATGADRLRLILGEISLPAALRAEAAPLWDSSAFLVARARNDTGEPLLPTGHAMFYLDGRFVGQQPLDLIPAGAEAQFAFGPIDGLRLTRTVIRNEGDRGLISRSEEWQETVRLKVENLTGDNWPLRVVDRIPYAEQEDLKITWSASPEPAETDPDGKQGVMAWTFDLQAGATRQIELTHRMSWPEGKILR</sequence>
<gene>
    <name evidence="5" type="ORF">C8N32_10744</name>
</gene>
<name>A0A2T5BSG5_9RHOB</name>
<keyword evidence="2" id="KW-0732">Signal</keyword>
<dbReference type="AlphaFoldDB" id="A0A2T5BSG5"/>
<feature type="coiled-coil region" evidence="1">
    <location>
        <begin position="97"/>
        <end position="131"/>
    </location>
</feature>
<dbReference type="InterPro" id="IPR037291">
    <property type="entry name" value="DUF4139"/>
</dbReference>
<organism evidence="5 6">
    <name type="scientific">Rhodovulum imhoffii</name>
    <dbReference type="NCBI Taxonomy" id="365340"/>
    <lineage>
        <taxon>Bacteria</taxon>
        <taxon>Pseudomonadati</taxon>
        <taxon>Pseudomonadota</taxon>
        <taxon>Alphaproteobacteria</taxon>
        <taxon>Rhodobacterales</taxon>
        <taxon>Paracoccaceae</taxon>
        <taxon>Rhodovulum</taxon>
    </lineage>
</organism>
<reference evidence="5 6" key="1">
    <citation type="submission" date="2018-04" db="EMBL/GenBank/DDBJ databases">
        <title>Genomic Encyclopedia of Archaeal and Bacterial Type Strains, Phase II (KMG-II): from individual species to whole genera.</title>
        <authorList>
            <person name="Goeker M."/>
        </authorList>
    </citation>
    <scope>NUCLEOTIDE SEQUENCE [LARGE SCALE GENOMIC DNA]</scope>
    <source>
        <strain evidence="5 6">DSM 18064</strain>
    </source>
</reference>
<keyword evidence="1" id="KW-0175">Coiled coil</keyword>
<dbReference type="Pfam" id="PF13598">
    <property type="entry name" value="DUF4139"/>
    <property type="match status" value="1"/>
</dbReference>
<dbReference type="RefSeq" id="WP_107891959.1">
    <property type="nucleotide sequence ID" value="NZ_NHSI01000036.1"/>
</dbReference>
<keyword evidence="6" id="KW-1185">Reference proteome</keyword>
<evidence type="ECO:0000256" key="2">
    <source>
        <dbReference type="SAM" id="SignalP"/>
    </source>
</evidence>
<evidence type="ECO:0000313" key="5">
    <source>
        <dbReference type="EMBL" id="PTN02278.1"/>
    </source>
</evidence>
<dbReference type="Pfam" id="PF13600">
    <property type="entry name" value="DUF4140"/>
    <property type="match status" value="1"/>
</dbReference>
<protein>
    <submittedName>
        <fullName evidence="5">Uncharacterized protein (TIGR02231 family)</fullName>
    </submittedName>
</protein>
<comment type="caution">
    <text evidence="5">The sequence shown here is derived from an EMBL/GenBank/DDBJ whole genome shotgun (WGS) entry which is preliminary data.</text>
</comment>
<feature type="domain" description="DUF4139" evidence="3">
    <location>
        <begin position="223"/>
        <end position="526"/>
    </location>
</feature>
<feature type="signal peptide" evidence="2">
    <location>
        <begin position="1"/>
        <end position="17"/>
    </location>
</feature>
<feature type="domain" description="DUF4140" evidence="4">
    <location>
        <begin position="29"/>
        <end position="135"/>
    </location>
</feature>
<evidence type="ECO:0000256" key="1">
    <source>
        <dbReference type="SAM" id="Coils"/>
    </source>
</evidence>
<dbReference type="NCBIfam" id="TIGR02231">
    <property type="entry name" value="mucoidy inhibitor MuiA family protein"/>
    <property type="match status" value="1"/>
</dbReference>
<dbReference type="EMBL" id="QAAA01000007">
    <property type="protein sequence ID" value="PTN02278.1"/>
    <property type="molecule type" value="Genomic_DNA"/>
</dbReference>
<proteinExistence type="predicted"/>
<dbReference type="PANTHER" id="PTHR31005:SF8">
    <property type="entry name" value="DUF4139 DOMAIN-CONTAINING PROTEIN"/>
    <property type="match status" value="1"/>
</dbReference>
<accession>A0A2T5BSG5</accession>
<dbReference type="Proteomes" id="UP000243859">
    <property type="component" value="Unassembled WGS sequence"/>
</dbReference>
<dbReference type="InterPro" id="IPR025554">
    <property type="entry name" value="DUF4140"/>
</dbReference>
<dbReference type="PANTHER" id="PTHR31005">
    <property type="entry name" value="DUF4139 DOMAIN-CONTAINING PROTEIN"/>
    <property type="match status" value="1"/>
</dbReference>
<dbReference type="OrthoDB" id="580912at2"/>
<dbReference type="InterPro" id="IPR011935">
    <property type="entry name" value="CHP02231"/>
</dbReference>
<evidence type="ECO:0000313" key="6">
    <source>
        <dbReference type="Proteomes" id="UP000243859"/>
    </source>
</evidence>